<reference evidence="3 4" key="1">
    <citation type="submission" date="2021-03" db="EMBL/GenBank/DDBJ databases">
        <title>Novel species identification of genus Shewanella.</title>
        <authorList>
            <person name="Liu G."/>
            <person name="Zhang Q."/>
        </authorList>
    </citation>
    <scope>NUCLEOTIDE SEQUENCE [LARGE SCALE GENOMIC DNA]</scope>
    <source>
        <strain evidence="3 4">FJAT-51800</strain>
    </source>
</reference>
<sequence>MAVILLLPLNAFALSQLQASVDRNPVMENEYLALTVSADDELASNALDTSALLKDFVVGRTSVSRSTQIVNFDTHKETNWQILLKPKHQGVVTIPALVINGVSSQPIAIQVIDGSSQPQQAKNLFLTASVSDKDAYVGQMLTYRVKLYLAVDLQRGVLSAPNTGGAQVKQVGDDKDGSEIINGRRYRVIERTYSIVADTPGQLVIAGPSFNGDVLVDTPSRSMFSFQESRPVEAQGDSVMVNINPKPDSYHGDWLVADLVNLSEDWQDNQSFEVGQPITRNITLLASNADDTSLPDIKLPLPASMKSYPEKPKRNTMARDGRTIAQLSQTVAIVPSQAGDFTLPEIKVAWWNPHLKQQQFATLPARKIQVKPAANTPAPQIDAPQTQTSNDSGIWPWTTALFALLWLVTLYLWWQARQQSAKPLEQTAASKTAHQPSSVDAAIAAQNAGEVLNALLREVSTLFKRPITLKELAEVAPELAQTASDIQAAQYGPNPTDSNALYQHLKSQLASLKGQKTQPRTNKALQSLNP</sequence>
<organism evidence="3 4">
    <name type="scientific">Shewanella avicenniae</name>
    <dbReference type="NCBI Taxonomy" id="2814294"/>
    <lineage>
        <taxon>Bacteria</taxon>
        <taxon>Pseudomonadati</taxon>
        <taxon>Pseudomonadota</taxon>
        <taxon>Gammaproteobacteria</taxon>
        <taxon>Alteromonadales</taxon>
        <taxon>Shewanellaceae</taxon>
        <taxon>Shewanella</taxon>
    </lineage>
</organism>
<proteinExistence type="predicted"/>
<gene>
    <name evidence="3" type="ORF">JYB87_11095</name>
</gene>
<evidence type="ECO:0000256" key="2">
    <source>
        <dbReference type="SAM" id="Phobius"/>
    </source>
</evidence>
<dbReference type="Proteomes" id="UP000662770">
    <property type="component" value="Chromosome"/>
</dbReference>
<evidence type="ECO:0000256" key="1">
    <source>
        <dbReference type="SAM" id="MobiDB-lite"/>
    </source>
</evidence>
<evidence type="ECO:0000313" key="3">
    <source>
        <dbReference type="EMBL" id="QSX35484.1"/>
    </source>
</evidence>
<feature type="transmembrane region" description="Helical" evidence="2">
    <location>
        <begin position="394"/>
        <end position="414"/>
    </location>
</feature>
<name>A0ABX7QVM3_9GAMM</name>
<accession>A0ABX7QVM3</accession>
<keyword evidence="2" id="KW-1133">Transmembrane helix</keyword>
<keyword evidence="2" id="KW-0812">Transmembrane</keyword>
<keyword evidence="2" id="KW-0472">Membrane</keyword>
<dbReference type="PANTHER" id="PTHR40940">
    <property type="entry name" value="PROTEIN BATD-RELATED"/>
    <property type="match status" value="1"/>
</dbReference>
<dbReference type="Pfam" id="PF13584">
    <property type="entry name" value="BatD"/>
    <property type="match status" value="1"/>
</dbReference>
<keyword evidence="4" id="KW-1185">Reference proteome</keyword>
<evidence type="ECO:0000313" key="4">
    <source>
        <dbReference type="Proteomes" id="UP000662770"/>
    </source>
</evidence>
<dbReference type="InterPro" id="IPR025738">
    <property type="entry name" value="BatD"/>
</dbReference>
<protein>
    <submittedName>
        <fullName evidence="3">Protein BatD</fullName>
    </submittedName>
</protein>
<dbReference type="PANTHER" id="PTHR40940:SF1">
    <property type="entry name" value="PROTEIN BATD"/>
    <property type="match status" value="1"/>
</dbReference>
<feature type="region of interest" description="Disordered" evidence="1">
    <location>
        <begin position="511"/>
        <end position="530"/>
    </location>
</feature>
<dbReference type="EMBL" id="CP071503">
    <property type="protein sequence ID" value="QSX35484.1"/>
    <property type="molecule type" value="Genomic_DNA"/>
</dbReference>